<dbReference type="SUPFAM" id="SSF52540">
    <property type="entry name" value="P-loop containing nucleoside triphosphate hydrolases"/>
    <property type="match status" value="1"/>
</dbReference>
<feature type="domain" description="ORC1/DEAH AAA+ ATPase" evidence="1">
    <location>
        <begin position="25"/>
        <end position="134"/>
    </location>
</feature>
<dbReference type="RefSeq" id="WP_020885799.1">
    <property type="nucleotide sequence ID" value="NZ_ATHI01000003.1"/>
</dbReference>
<dbReference type="EMBL" id="ATHI01000003">
    <property type="protein sequence ID" value="EPR35572.1"/>
    <property type="molecule type" value="Genomic_DNA"/>
</dbReference>
<evidence type="ECO:0000313" key="2">
    <source>
        <dbReference type="EMBL" id="EPR35572.1"/>
    </source>
</evidence>
<dbReference type="AlphaFoldDB" id="S7TEE2"/>
<dbReference type="Gene3D" id="3.40.50.300">
    <property type="entry name" value="P-loop containing nucleotide triphosphate hydrolases"/>
    <property type="match status" value="1"/>
</dbReference>
<dbReference type="STRING" id="1121439.dsat_1913"/>
<comment type="caution">
    <text evidence="2">The sequence shown here is derived from an EMBL/GenBank/DDBJ whole genome shotgun (WGS) entry which is preliminary data.</text>
</comment>
<dbReference type="InterPro" id="IPR052026">
    <property type="entry name" value="ExeA_AAA_ATPase_DNA-bind"/>
</dbReference>
<dbReference type="Proteomes" id="UP000014975">
    <property type="component" value="Unassembled WGS sequence"/>
</dbReference>
<protein>
    <recommendedName>
        <fullName evidence="1">ORC1/DEAH AAA+ ATPase domain-containing protein</fullName>
    </recommendedName>
</protein>
<evidence type="ECO:0000313" key="3">
    <source>
        <dbReference type="Proteomes" id="UP000014975"/>
    </source>
</evidence>
<dbReference type="PANTHER" id="PTHR35894:SF1">
    <property type="entry name" value="PHOSPHORIBULOKINASE _ URIDINE KINASE FAMILY"/>
    <property type="match status" value="1"/>
</dbReference>
<evidence type="ECO:0000259" key="1">
    <source>
        <dbReference type="Pfam" id="PF13401"/>
    </source>
</evidence>
<dbReference type="Pfam" id="PF13401">
    <property type="entry name" value="AAA_22"/>
    <property type="match status" value="1"/>
</dbReference>
<dbReference type="eggNOG" id="ENOG5033UBY">
    <property type="taxonomic scope" value="Bacteria"/>
</dbReference>
<dbReference type="GO" id="GO:0016887">
    <property type="term" value="F:ATP hydrolysis activity"/>
    <property type="evidence" value="ECO:0007669"/>
    <property type="project" value="InterPro"/>
</dbReference>
<accession>S7TEE2</accession>
<reference evidence="2 3" key="1">
    <citation type="journal article" date="2013" name="Genome Announc.">
        <title>Draft genome sequences for three mercury-methylating, sulfate-reducing bacteria.</title>
        <authorList>
            <person name="Brown S.D."/>
            <person name="Hurt R.A.Jr."/>
            <person name="Gilmour C.C."/>
            <person name="Elias D.A."/>
        </authorList>
    </citation>
    <scope>NUCLEOTIDE SEQUENCE [LARGE SCALE GENOMIC DNA]</scope>
    <source>
        <strain evidence="2 3">DSM 16529</strain>
    </source>
</reference>
<proteinExistence type="predicted"/>
<dbReference type="CDD" id="cd00009">
    <property type="entry name" value="AAA"/>
    <property type="match status" value="1"/>
</dbReference>
<organism evidence="2 3">
    <name type="scientific">Alkalidesulfovibrio alkalitolerans DSM 16529</name>
    <dbReference type="NCBI Taxonomy" id="1121439"/>
    <lineage>
        <taxon>Bacteria</taxon>
        <taxon>Pseudomonadati</taxon>
        <taxon>Thermodesulfobacteriota</taxon>
        <taxon>Desulfovibrionia</taxon>
        <taxon>Desulfovibrionales</taxon>
        <taxon>Desulfovibrionaceae</taxon>
        <taxon>Alkalidesulfovibrio</taxon>
    </lineage>
</organism>
<dbReference type="InterPro" id="IPR027417">
    <property type="entry name" value="P-loop_NTPase"/>
</dbReference>
<name>S7TEE2_9BACT</name>
<sequence length="241" mass="26539">MEIAETKFVREALALAALLKETPGASVGEIIGETGTGKTVAARAIMTNHGAMRVCAYEGMSRYALLGEVTAAAGIEGPSTRWMRMLSEWGPSQTERPILILDEANKLRWQALEALRYLADECGFAVLLVGTEIYERQFVSAKTRPLLLQLGRRIGAKRARMGHLDRAETFTHVLNARFGDVDRETATKFWQGCRKGNWGEAVELAEECLRICRANNVSALTMPVLEAALTWTANRREVGAA</sequence>
<dbReference type="InterPro" id="IPR049945">
    <property type="entry name" value="AAA_22"/>
</dbReference>
<dbReference type="PATRIC" id="fig|1121439.3.peg.300"/>
<dbReference type="PANTHER" id="PTHR35894">
    <property type="entry name" value="GENERAL SECRETION PATHWAY PROTEIN A-RELATED"/>
    <property type="match status" value="1"/>
</dbReference>
<keyword evidence="3" id="KW-1185">Reference proteome</keyword>
<gene>
    <name evidence="2" type="ORF">dsat_1913</name>
</gene>